<evidence type="ECO:0000256" key="3">
    <source>
        <dbReference type="PROSITE-ProRule" id="PRU00339"/>
    </source>
</evidence>
<dbReference type="PROSITE" id="PS50005">
    <property type="entry name" value="TPR"/>
    <property type="match status" value="2"/>
</dbReference>
<dbReference type="Pfam" id="PF13432">
    <property type="entry name" value="TPR_16"/>
    <property type="match status" value="1"/>
</dbReference>
<dbReference type="PANTHER" id="PTHR44943">
    <property type="entry name" value="CELLULOSE SYNTHASE OPERON PROTEIN C"/>
    <property type="match status" value="1"/>
</dbReference>
<dbReference type="Pfam" id="PF13424">
    <property type="entry name" value="TPR_12"/>
    <property type="match status" value="1"/>
</dbReference>
<evidence type="ECO:0000256" key="1">
    <source>
        <dbReference type="ARBA" id="ARBA00022737"/>
    </source>
</evidence>
<dbReference type="InterPro" id="IPR019734">
    <property type="entry name" value="TPR_rpt"/>
</dbReference>
<keyword evidence="5" id="KW-1185">Reference proteome</keyword>
<reference evidence="4 5" key="1">
    <citation type="journal article" date="2011" name="J. Bacteriol.">
        <title>Genome sequence of the mercury-methylating strain Desulfovibrio desulfuricans ND132.</title>
        <authorList>
            <person name="Brown S.D."/>
            <person name="Gilmour C.C."/>
            <person name="Kucken A.M."/>
            <person name="Wall J.D."/>
            <person name="Elias D.A."/>
            <person name="Brandt C.C."/>
            <person name="Podar M."/>
            <person name="Chertkov O."/>
            <person name="Held B."/>
            <person name="Bruce D.C."/>
            <person name="Detter J.C."/>
            <person name="Tapia R."/>
            <person name="Han C.S."/>
            <person name="Goodwin L.A."/>
            <person name="Cheng J.F."/>
            <person name="Pitluck S."/>
            <person name="Woyke T."/>
            <person name="Mikhailova N."/>
            <person name="Ivanova N.N."/>
            <person name="Han J."/>
            <person name="Lucas S."/>
            <person name="Lapidus A.L."/>
            <person name="Land M.L."/>
            <person name="Hauser L.J."/>
            <person name="Palumbo A.V."/>
        </authorList>
    </citation>
    <scope>NUCLEOTIDE SEQUENCE [LARGE SCALE GENOMIC DNA]</scope>
    <source>
        <strain evidence="4 5">ND132</strain>
    </source>
</reference>
<keyword evidence="2 3" id="KW-0802">TPR repeat</keyword>
<dbReference type="SMART" id="SM00028">
    <property type="entry name" value="TPR"/>
    <property type="match status" value="4"/>
</dbReference>
<dbReference type="InterPro" id="IPR051685">
    <property type="entry name" value="Ycf3/AcsC/BcsC/TPR_MFPF"/>
</dbReference>
<organism evidence="4 5">
    <name type="scientific">Pseudodesulfovibrio mercurii</name>
    <dbReference type="NCBI Taxonomy" id="641491"/>
    <lineage>
        <taxon>Bacteria</taxon>
        <taxon>Pseudomonadati</taxon>
        <taxon>Thermodesulfobacteriota</taxon>
        <taxon>Desulfovibrionia</taxon>
        <taxon>Desulfovibrionales</taxon>
        <taxon>Desulfovibrionaceae</taxon>
    </lineage>
</organism>
<dbReference type="eggNOG" id="COG0457">
    <property type="taxonomic scope" value="Bacteria"/>
</dbReference>
<sequence>MGVLDDYPAILGVYSLQLAAEVGTGGTAARHDNITYWYARQLSPDQFEIQPLNAHHVPSGVRSILAELDFLRQYTPEPTYYRVHTVPALETLRRKIEMGQEAFVKGDLDEAERQFLKALMIDDKNVEANYGLGEVYSEKKDFDKLKKVLDTLLGLDEAFSFEFRQKFNSFGISLRKNGHYDESIRYYEKSLEIVDTDENVYFNLARVYYEKGHSDSCVSNLERALKINPAFVEAQKFLKYCQKHA</sequence>
<feature type="repeat" description="TPR" evidence="3">
    <location>
        <begin position="164"/>
        <end position="197"/>
    </location>
</feature>
<dbReference type="Proteomes" id="UP000007845">
    <property type="component" value="Chromosome"/>
</dbReference>
<gene>
    <name evidence="4" type="ORF">DND132_2945</name>
</gene>
<dbReference type="InterPro" id="IPR011990">
    <property type="entry name" value="TPR-like_helical_dom_sf"/>
</dbReference>
<dbReference type="OrthoDB" id="5469953at2"/>
<dbReference type="SMR" id="F0JJP9"/>
<evidence type="ECO:0000313" key="4">
    <source>
        <dbReference type="EMBL" id="EGB16148.1"/>
    </source>
</evidence>
<name>F0JJP9_9BACT</name>
<dbReference type="RefSeq" id="WP_014323572.1">
    <property type="nucleotide sequence ID" value="NC_016803.1"/>
</dbReference>
<protein>
    <submittedName>
        <fullName evidence="4">Tetratricopeptide TPR_1 repeat-containing protein</fullName>
    </submittedName>
</protein>
<dbReference type="SUPFAM" id="SSF48452">
    <property type="entry name" value="TPR-like"/>
    <property type="match status" value="1"/>
</dbReference>
<evidence type="ECO:0000313" key="5">
    <source>
        <dbReference type="Proteomes" id="UP000007845"/>
    </source>
</evidence>
<dbReference type="KEGG" id="ddn:DND132_2945"/>
<accession>F0JJP9</accession>
<dbReference type="Gene3D" id="1.25.40.10">
    <property type="entry name" value="Tetratricopeptide repeat domain"/>
    <property type="match status" value="2"/>
</dbReference>
<keyword evidence="1" id="KW-0677">Repeat</keyword>
<dbReference type="PANTHER" id="PTHR44943:SF8">
    <property type="entry name" value="TPR REPEAT-CONTAINING PROTEIN MJ0263"/>
    <property type="match status" value="1"/>
</dbReference>
<dbReference type="AlphaFoldDB" id="F0JJP9"/>
<evidence type="ECO:0000256" key="2">
    <source>
        <dbReference type="ARBA" id="ARBA00022803"/>
    </source>
</evidence>
<feature type="repeat" description="TPR" evidence="3">
    <location>
        <begin position="198"/>
        <end position="231"/>
    </location>
</feature>
<dbReference type="STRING" id="641491.DND132_2945"/>
<dbReference type="EMBL" id="CP003220">
    <property type="protein sequence ID" value="EGB16148.1"/>
    <property type="molecule type" value="Genomic_DNA"/>
</dbReference>
<dbReference type="HOGENOM" id="CLU_069326_1_0_7"/>
<proteinExistence type="predicted"/>